<keyword evidence="5 9" id="KW-0479">Metal-binding</keyword>
<dbReference type="PROSITE" id="PS01306">
    <property type="entry name" value="UPF0054"/>
    <property type="match status" value="1"/>
</dbReference>
<proteinExistence type="inferred from homology"/>
<accession>A0A226BVP8</accession>
<dbReference type="HAMAP" id="MF_00009">
    <property type="entry name" value="Endoribonucl_YbeY"/>
    <property type="match status" value="1"/>
</dbReference>
<keyword evidence="4 9" id="KW-0540">Nuclease</keyword>
<dbReference type="GO" id="GO:0004521">
    <property type="term" value="F:RNA endonuclease activity"/>
    <property type="evidence" value="ECO:0007669"/>
    <property type="project" value="UniProtKB-UniRule"/>
</dbReference>
<feature type="binding site" evidence="9">
    <location>
        <position position="132"/>
    </location>
    <ligand>
        <name>Zn(2+)</name>
        <dbReference type="ChEBI" id="CHEBI:29105"/>
        <note>catalytic</note>
    </ligand>
</feature>
<dbReference type="Pfam" id="PF02130">
    <property type="entry name" value="YbeY"/>
    <property type="match status" value="1"/>
</dbReference>
<dbReference type="Proteomes" id="UP000214588">
    <property type="component" value="Unassembled WGS sequence"/>
</dbReference>
<gene>
    <name evidence="9 10" type="primary">ybeY</name>
    <name evidence="10" type="ORF">CDO51_10540</name>
</gene>
<evidence type="ECO:0000256" key="4">
    <source>
        <dbReference type="ARBA" id="ARBA00022722"/>
    </source>
</evidence>
<evidence type="ECO:0000256" key="6">
    <source>
        <dbReference type="ARBA" id="ARBA00022759"/>
    </source>
</evidence>
<dbReference type="AlphaFoldDB" id="A0A226BVP8"/>
<dbReference type="OrthoDB" id="9807740at2"/>
<evidence type="ECO:0000256" key="3">
    <source>
        <dbReference type="ARBA" id="ARBA00022552"/>
    </source>
</evidence>
<keyword evidence="6 9" id="KW-0255">Endonuclease</keyword>
<feature type="binding site" evidence="9">
    <location>
        <position position="122"/>
    </location>
    <ligand>
        <name>Zn(2+)</name>
        <dbReference type="ChEBI" id="CHEBI:29105"/>
        <note>catalytic</note>
    </ligand>
</feature>
<keyword evidence="9" id="KW-0963">Cytoplasm</keyword>
<dbReference type="InterPro" id="IPR023091">
    <property type="entry name" value="MetalPrtase_cat_dom_sf_prd"/>
</dbReference>
<comment type="subcellular location">
    <subcellularLocation>
        <location evidence="9">Cytoplasm</location>
    </subcellularLocation>
</comment>
<keyword evidence="7 9" id="KW-0378">Hydrolase</keyword>
<evidence type="ECO:0000256" key="1">
    <source>
        <dbReference type="ARBA" id="ARBA00010875"/>
    </source>
</evidence>
<keyword evidence="11" id="KW-1185">Reference proteome</keyword>
<keyword evidence="3 9" id="KW-0698">rRNA processing</keyword>
<feature type="binding site" evidence="9">
    <location>
        <position position="126"/>
    </location>
    <ligand>
        <name>Zn(2+)</name>
        <dbReference type="ChEBI" id="CHEBI:29105"/>
        <note>catalytic</note>
    </ligand>
</feature>
<evidence type="ECO:0000313" key="10">
    <source>
        <dbReference type="EMBL" id="OWZ83063.1"/>
    </source>
</evidence>
<reference evidence="10 11" key="1">
    <citation type="submission" date="2017-06" db="EMBL/GenBank/DDBJ databases">
        <title>Draft Genome Sequence of Natranaerobius trueperi halophilic, alkalithermophilic bacteria from soda lakes.</title>
        <authorList>
            <person name="Zhao B."/>
        </authorList>
    </citation>
    <scope>NUCLEOTIDE SEQUENCE [LARGE SCALE GENOMIC DNA]</scope>
    <source>
        <strain evidence="10 11">DSM 18760</strain>
    </source>
</reference>
<name>A0A226BVP8_9FIRM</name>
<organism evidence="10 11">
    <name type="scientific">Natranaerobius trueperi</name>
    <dbReference type="NCBI Taxonomy" id="759412"/>
    <lineage>
        <taxon>Bacteria</taxon>
        <taxon>Bacillati</taxon>
        <taxon>Bacillota</taxon>
        <taxon>Clostridia</taxon>
        <taxon>Natranaerobiales</taxon>
        <taxon>Natranaerobiaceae</taxon>
        <taxon>Natranaerobius</taxon>
    </lineage>
</organism>
<dbReference type="GO" id="GO:0006364">
    <property type="term" value="P:rRNA processing"/>
    <property type="evidence" value="ECO:0007669"/>
    <property type="project" value="UniProtKB-UniRule"/>
</dbReference>
<evidence type="ECO:0000256" key="5">
    <source>
        <dbReference type="ARBA" id="ARBA00022723"/>
    </source>
</evidence>
<dbReference type="EC" id="3.1.-.-" evidence="9"/>
<dbReference type="Gene3D" id="3.40.390.30">
    <property type="entry name" value="Metalloproteases ('zincins'), catalytic domain"/>
    <property type="match status" value="1"/>
</dbReference>
<protein>
    <recommendedName>
        <fullName evidence="9">Endoribonuclease YbeY</fullName>
        <ecNumber evidence="9">3.1.-.-</ecNumber>
    </recommendedName>
</protein>
<dbReference type="GO" id="GO:0008270">
    <property type="term" value="F:zinc ion binding"/>
    <property type="evidence" value="ECO:0007669"/>
    <property type="project" value="UniProtKB-UniRule"/>
</dbReference>
<keyword evidence="2 9" id="KW-0690">Ribosome biogenesis</keyword>
<dbReference type="PANTHER" id="PTHR46986:SF1">
    <property type="entry name" value="ENDORIBONUCLEASE YBEY, CHLOROPLASTIC"/>
    <property type="match status" value="1"/>
</dbReference>
<comment type="caution">
    <text evidence="10">The sequence shown here is derived from an EMBL/GenBank/DDBJ whole genome shotgun (WGS) entry which is preliminary data.</text>
</comment>
<dbReference type="InterPro" id="IPR002036">
    <property type="entry name" value="YbeY"/>
</dbReference>
<sequence length="157" mass="18149">MELIVNNQTDTPITNQQTKLLKKILKTTLDREELNISSEISGEVSLEIVDDNGIKKLNHIYRKKNESTDVLSFPQLEDELEEENSDKYLMLGDIVINRYAIINQAEQYGHSEERELSFLFLHGLLHLLGFDHDNAKNCNEMFALQEEILSKLDITRS</sequence>
<dbReference type="GO" id="GO:0005737">
    <property type="term" value="C:cytoplasm"/>
    <property type="evidence" value="ECO:0007669"/>
    <property type="project" value="UniProtKB-SubCell"/>
</dbReference>
<evidence type="ECO:0000256" key="8">
    <source>
        <dbReference type="ARBA" id="ARBA00022833"/>
    </source>
</evidence>
<evidence type="ECO:0000256" key="7">
    <source>
        <dbReference type="ARBA" id="ARBA00022801"/>
    </source>
</evidence>
<evidence type="ECO:0000256" key="9">
    <source>
        <dbReference type="HAMAP-Rule" id="MF_00009"/>
    </source>
</evidence>
<dbReference type="NCBIfam" id="TIGR00043">
    <property type="entry name" value="rRNA maturation RNase YbeY"/>
    <property type="match status" value="1"/>
</dbReference>
<comment type="similarity">
    <text evidence="1 9">Belongs to the endoribonuclease YbeY family.</text>
</comment>
<comment type="cofactor">
    <cofactor evidence="9">
        <name>Zn(2+)</name>
        <dbReference type="ChEBI" id="CHEBI:29105"/>
    </cofactor>
    <text evidence="9">Binds 1 zinc ion.</text>
</comment>
<keyword evidence="8 9" id="KW-0862">Zinc</keyword>
<comment type="function">
    <text evidence="9">Single strand-specific metallo-endoribonuclease involved in late-stage 70S ribosome quality control and in maturation of the 3' terminus of the 16S rRNA.</text>
</comment>
<dbReference type="EMBL" id="NIQC01000028">
    <property type="protein sequence ID" value="OWZ83063.1"/>
    <property type="molecule type" value="Genomic_DNA"/>
</dbReference>
<dbReference type="PANTHER" id="PTHR46986">
    <property type="entry name" value="ENDORIBONUCLEASE YBEY, CHLOROPLASTIC"/>
    <property type="match status" value="1"/>
</dbReference>
<evidence type="ECO:0000313" key="11">
    <source>
        <dbReference type="Proteomes" id="UP000214588"/>
    </source>
</evidence>
<dbReference type="InterPro" id="IPR020549">
    <property type="entry name" value="YbeY_CS"/>
</dbReference>
<dbReference type="GO" id="GO:0004222">
    <property type="term" value="F:metalloendopeptidase activity"/>
    <property type="evidence" value="ECO:0007669"/>
    <property type="project" value="InterPro"/>
</dbReference>
<dbReference type="RefSeq" id="WP_089024229.1">
    <property type="nucleotide sequence ID" value="NZ_NIQC01000028.1"/>
</dbReference>
<dbReference type="SUPFAM" id="SSF55486">
    <property type="entry name" value="Metalloproteases ('zincins'), catalytic domain"/>
    <property type="match status" value="1"/>
</dbReference>
<evidence type="ECO:0000256" key="2">
    <source>
        <dbReference type="ARBA" id="ARBA00022517"/>
    </source>
</evidence>